<sequence>MARAEDAPQDGAFDDVIVSGVLHDSDRASYRELPFTVPAGVSKITLRLEGNDPDKGTYLVLGVYDTERLRGWGGAIKPEVTIARTFASTSYLPGPLPAGQWRASLRVASIRKGVAAPYRLVVHFERGAPAQALYDAPVRQGRAWYLGDFHTHTGQSDGKCRSRPSGKAVPCPVLRTLEAAYDHGLDFVSVSDHNVAAQDAELAVDAAYFDAMLVIPGREMTTAQGHFNLTGVTDYVDFRLGAPGPRDINAIFRAARPTGALLSINHPEIPTGEACLGCGWSAPDTDFSLLDAIEVANGGVAADAKGHFDDGEGSGTQWWERLLNRGYHLTGIGGSDNHDPVDGHAGSSPVGEQSPVGTPATAVEAADLSQPAILAGVRAGRVFIDLTGAHHDHGLDLEAKASSGARVAMGGTLRLGAKDTVRGAVLVRGLAGARVDLILDGRHLPLGAGAVVGADAIGAGAGDGWARVSFAFAARDLAKGQAGHWLRADVRDAAGTRLLIGNPIYLEPGQ</sequence>
<dbReference type="Gene3D" id="3.20.20.140">
    <property type="entry name" value="Metal-dependent hydrolases"/>
    <property type="match status" value="1"/>
</dbReference>
<evidence type="ECO:0000313" key="2">
    <source>
        <dbReference type="EMBL" id="MCJ2181498.1"/>
    </source>
</evidence>
<organism evidence="2 3">
    <name type="scientific">Novosphingobium organovorum</name>
    <dbReference type="NCBI Taxonomy" id="2930092"/>
    <lineage>
        <taxon>Bacteria</taxon>
        <taxon>Pseudomonadati</taxon>
        <taxon>Pseudomonadota</taxon>
        <taxon>Alphaproteobacteria</taxon>
        <taxon>Sphingomonadales</taxon>
        <taxon>Sphingomonadaceae</taxon>
        <taxon>Novosphingobium</taxon>
    </lineage>
</organism>
<accession>A0ABT0B8Z5</accession>
<dbReference type="RefSeq" id="WP_244016620.1">
    <property type="nucleotide sequence ID" value="NZ_JALHLF010000004.1"/>
</dbReference>
<feature type="region of interest" description="Disordered" evidence="1">
    <location>
        <begin position="334"/>
        <end position="357"/>
    </location>
</feature>
<dbReference type="SUPFAM" id="SSF89550">
    <property type="entry name" value="PHP domain-like"/>
    <property type="match status" value="1"/>
</dbReference>
<dbReference type="NCBIfam" id="NF038032">
    <property type="entry name" value="CehA_McbA_metalo"/>
    <property type="match status" value="1"/>
</dbReference>
<dbReference type="Proteomes" id="UP001162881">
    <property type="component" value="Unassembled WGS sequence"/>
</dbReference>
<reference evidence="2" key="1">
    <citation type="submission" date="2022-03" db="EMBL/GenBank/DDBJ databases">
        <title>Identification of a novel bacterium isolated from mangrove sediments.</title>
        <authorList>
            <person name="Pan X."/>
        </authorList>
    </citation>
    <scope>NUCLEOTIDE SEQUENCE</scope>
    <source>
        <strain evidence="2">B1949</strain>
    </source>
</reference>
<comment type="caution">
    <text evidence="2">The sequence shown here is derived from an EMBL/GenBank/DDBJ whole genome shotgun (WGS) entry which is preliminary data.</text>
</comment>
<keyword evidence="3" id="KW-1185">Reference proteome</keyword>
<evidence type="ECO:0000313" key="3">
    <source>
        <dbReference type="Proteomes" id="UP001162881"/>
    </source>
</evidence>
<dbReference type="PANTHER" id="PTHR42924:SF3">
    <property type="entry name" value="POLYMERASE_HISTIDINOL PHOSPHATASE N-TERMINAL DOMAIN-CONTAINING PROTEIN"/>
    <property type="match status" value="1"/>
</dbReference>
<evidence type="ECO:0000256" key="1">
    <source>
        <dbReference type="SAM" id="MobiDB-lite"/>
    </source>
</evidence>
<proteinExistence type="predicted"/>
<dbReference type="PANTHER" id="PTHR42924">
    <property type="entry name" value="EXONUCLEASE"/>
    <property type="match status" value="1"/>
</dbReference>
<dbReference type="InterPro" id="IPR052018">
    <property type="entry name" value="PHP_domain"/>
</dbReference>
<dbReference type="InterPro" id="IPR016195">
    <property type="entry name" value="Pol/histidinol_Pase-like"/>
</dbReference>
<protein>
    <submittedName>
        <fullName evidence="2">CehA/McbA family metallohydrolase</fullName>
    </submittedName>
</protein>
<name>A0ABT0B8Z5_9SPHN</name>
<gene>
    <name evidence="2" type="ORF">MTR62_02060</name>
</gene>
<dbReference type="EMBL" id="JALHLF010000004">
    <property type="protein sequence ID" value="MCJ2181498.1"/>
    <property type="molecule type" value="Genomic_DNA"/>
</dbReference>